<evidence type="ECO:0000313" key="13">
    <source>
        <dbReference type="EMBL" id="RXM29808.1"/>
    </source>
</evidence>
<dbReference type="GO" id="GO:0005886">
    <property type="term" value="C:plasma membrane"/>
    <property type="evidence" value="ECO:0007669"/>
    <property type="project" value="UniProtKB-SubCell"/>
</dbReference>
<feature type="compositionally biased region" description="Basic and acidic residues" evidence="11">
    <location>
        <begin position="264"/>
        <end position="274"/>
    </location>
</feature>
<evidence type="ECO:0000256" key="11">
    <source>
        <dbReference type="SAM" id="MobiDB-lite"/>
    </source>
</evidence>
<feature type="compositionally biased region" description="Polar residues" evidence="11">
    <location>
        <begin position="193"/>
        <end position="207"/>
    </location>
</feature>
<evidence type="ECO:0000256" key="3">
    <source>
        <dbReference type="ARBA" id="ARBA00022475"/>
    </source>
</evidence>
<keyword evidence="4" id="KW-0964">Secreted</keyword>
<dbReference type="PANTHER" id="PTHR11100:SF18">
    <property type="entry name" value="PRO-NEUREGULIN-3, MEMBRANE-BOUND ISOFORM"/>
    <property type="match status" value="1"/>
</dbReference>
<protein>
    <submittedName>
        <fullName evidence="13">Pro-neuregulin-3, membrane-bound isoform</fullName>
    </submittedName>
</protein>
<feature type="region of interest" description="Disordered" evidence="11">
    <location>
        <begin position="178"/>
        <end position="285"/>
    </location>
</feature>
<dbReference type="GO" id="GO:0035556">
    <property type="term" value="P:intracellular signal transduction"/>
    <property type="evidence" value="ECO:0007669"/>
    <property type="project" value="TreeGrafter"/>
</dbReference>
<evidence type="ECO:0000256" key="5">
    <source>
        <dbReference type="ARBA" id="ARBA00022536"/>
    </source>
</evidence>
<keyword evidence="6 12" id="KW-0812">Transmembrane</keyword>
<evidence type="ECO:0000256" key="12">
    <source>
        <dbReference type="SAM" id="Phobius"/>
    </source>
</evidence>
<comment type="caution">
    <text evidence="13">The sequence shown here is derived from an EMBL/GenBank/DDBJ whole genome shotgun (WGS) entry which is preliminary data.</text>
</comment>
<keyword evidence="10" id="KW-1015">Disulfide bond</keyword>
<evidence type="ECO:0000256" key="8">
    <source>
        <dbReference type="ARBA" id="ARBA00023030"/>
    </source>
</evidence>
<dbReference type="AlphaFoldDB" id="A0A444U3T5"/>
<name>A0A444U3T5_ACIRT</name>
<keyword evidence="3" id="KW-1003">Cell membrane</keyword>
<evidence type="ECO:0000313" key="14">
    <source>
        <dbReference type="Proteomes" id="UP000289886"/>
    </source>
</evidence>
<keyword evidence="14" id="KW-1185">Reference proteome</keyword>
<keyword evidence="9 12" id="KW-0472">Membrane</keyword>
<organism evidence="13 14">
    <name type="scientific">Acipenser ruthenus</name>
    <name type="common">Sterlet sturgeon</name>
    <dbReference type="NCBI Taxonomy" id="7906"/>
    <lineage>
        <taxon>Eukaryota</taxon>
        <taxon>Metazoa</taxon>
        <taxon>Chordata</taxon>
        <taxon>Craniata</taxon>
        <taxon>Vertebrata</taxon>
        <taxon>Euteleostomi</taxon>
        <taxon>Actinopterygii</taxon>
        <taxon>Chondrostei</taxon>
        <taxon>Acipenseriformes</taxon>
        <taxon>Acipenseridae</taxon>
        <taxon>Acipenser</taxon>
    </lineage>
</organism>
<dbReference type="GO" id="GO:0048513">
    <property type="term" value="P:animal organ development"/>
    <property type="evidence" value="ECO:0007669"/>
    <property type="project" value="TreeGrafter"/>
</dbReference>
<evidence type="ECO:0000256" key="10">
    <source>
        <dbReference type="ARBA" id="ARBA00023157"/>
    </source>
</evidence>
<evidence type="ECO:0000256" key="2">
    <source>
        <dbReference type="ARBA" id="ARBA00004613"/>
    </source>
</evidence>
<dbReference type="GO" id="GO:0005615">
    <property type="term" value="C:extracellular space"/>
    <property type="evidence" value="ECO:0007669"/>
    <property type="project" value="TreeGrafter"/>
</dbReference>
<dbReference type="GO" id="GO:0007399">
    <property type="term" value="P:nervous system development"/>
    <property type="evidence" value="ECO:0007669"/>
    <property type="project" value="InterPro"/>
</dbReference>
<evidence type="ECO:0000256" key="1">
    <source>
        <dbReference type="ARBA" id="ARBA00004251"/>
    </source>
</evidence>
<dbReference type="GO" id="GO:0045499">
    <property type="term" value="F:chemorepellent activity"/>
    <property type="evidence" value="ECO:0007669"/>
    <property type="project" value="TreeGrafter"/>
</dbReference>
<dbReference type="PANTHER" id="PTHR11100">
    <property type="entry name" value="HEREGULIN-NEUREGULIN FAMILY MEMBER"/>
    <property type="match status" value="1"/>
</dbReference>
<evidence type="ECO:0000256" key="4">
    <source>
        <dbReference type="ARBA" id="ARBA00022525"/>
    </source>
</evidence>
<keyword evidence="5" id="KW-0245">EGF-like domain</keyword>
<dbReference type="GO" id="GO:0008083">
    <property type="term" value="F:growth factor activity"/>
    <property type="evidence" value="ECO:0007669"/>
    <property type="project" value="UniProtKB-KW"/>
</dbReference>
<evidence type="ECO:0000256" key="7">
    <source>
        <dbReference type="ARBA" id="ARBA00022989"/>
    </source>
</evidence>
<keyword evidence="7 12" id="KW-1133">Transmembrane helix</keyword>
<sequence length="361" mass="40651">MIQWFVLKWRQSSWYFDAFGSQKCKKQQGQYSFLDCDLLRSQKDNEQQQQGRYLLSDRDLLRSQKCKKLQGRYLLLDCDLLRSQKDNQQQQQGQAWSENSYDQFSNESKEVYQRQVLSISCITIGISLLGTLCVAFYCRNKRRKEKLQAHLKDSHSLKSYSLNTSSLMSKSTLRPQSYCKAPVPSPALGGSVHESSFSHGGQSPHTRISQKVKQHRSNSLSHSPDQRSRATHRFAPRRTPPLPHGRLNPIGGARDSGPAYQHLQEAEPSEKEAVQEGPMCSPAALPPSGQQQEVALLLHTAHEQLRVLAHAHRKCEDCSPVLPASFMSSAIRRGGVAKATPAETQLVHPRGPHKDNSPSCQ</sequence>
<dbReference type="EMBL" id="SCEB01215400">
    <property type="protein sequence ID" value="RXM29808.1"/>
    <property type="molecule type" value="Genomic_DNA"/>
</dbReference>
<proteinExistence type="predicted"/>
<keyword evidence="8" id="KW-0339">Growth factor</keyword>
<dbReference type="Proteomes" id="UP000289886">
    <property type="component" value="Unassembled WGS sequence"/>
</dbReference>
<accession>A0A444U3T5</accession>
<comment type="subcellular location">
    <subcellularLocation>
        <location evidence="1">Cell membrane</location>
        <topology evidence="1">Single-pass type I membrane protein</topology>
    </subcellularLocation>
    <subcellularLocation>
        <location evidence="2">Secreted</location>
    </subcellularLocation>
</comment>
<reference evidence="13 14" key="1">
    <citation type="submission" date="2019-01" db="EMBL/GenBank/DDBJ databases">
        <title>Draft Genome and Complete Hox-Cluster Characterization of the Sterlet Sturgeon (Acipenser ruthenus).</title>
        <authorList>
            <person name="Wei Q."/>
        </authorList>
    </citation>
    <scope>NUCLEOTIDE SEQUENCE [LARGE SCALE GENOMIC DNA]</scope>
    <source>
        <strain evidence="13">WHYD16114868_AA</strain>
        <tissue evidence="13">Blood</tissue>
    </source>
</reference>
<evidence type="ECO:0000256" key="6">
    <source>
        <dbReference type="ARBA" id="ARBA00022692"/>
    </source>
</evidence>
<feature type="transmembrane region" description="Helical" evidence="12">
    <location>
        <begin position="116"/>
        <end position="138"/>
    </location>
</feature>
<dbReference type="InterPro" id="IPR040180">
    <property type="entry name" value="Neuregulin"/>
</dbReference>
<feature type="compositionally biased region" description="Basic and acidic residues" evidence="11">
    <location>
        <begin position="352"/>
        <end position="361"/>
    </location>
</feature>
<feature type="region of interest" description="Disordered" evidence="11">
    <location>
        <begin position="336"/>
        <end position="361"/>
    </location>
</feature>
<evidence type="ECO:0000256" key="9">
    <source>
        <dbReference type="ARBA" id="ARBA00023136"/>
    </source>
</evidence>
<gene>
    <name evidence="13" type="ORF">EOD39_2195</name>
</gene>